<keyword evidence="1" id="KW-0812">Transmembrane</keyword>
<dbReference type="OrthoDB" id="2015909at2759"/>
<evidence type="ECO:0000313" key="3">
    <source>
        <dbReference type="Proteomes" id="UP000036987"/>
    </source>
</evidence>
<protein>
    <submittedName>
        <fullName evidence="2">Uncharacterized protein</fullName>
    </submittedName>
</protein>
<keyword evidence="1" id="KW-0472">Membrane</keyword>
<sequence length="558" mass="65244">MEDRRSNHIMWIYWSMGMLGVLMFLLIMPWNIFETFRQTPESSDESSLSHRKRWIPISIELDPNYTSTLLSQLPMKVGDYEPTAAYQSYCERTLTTNISILRFDDKNPVKLVAGEVHEFVIFTLDENGRRRCSGGDYFELDLSSKNWKSRPPIKDHGNGLYSFYLQIHEDFAGPFVFTIQLLFRSFQGFRFQFGGLAYKERLRRVPIIFYRPVSSSIPSSSLPNVPLCRSNDFRRYAWTGRWTRHVWDSKCDVSVIDGRYRCIDSNASCENPWCQGQVGLLESNGWVYSAHCSFHIYTQDQAWKCLHRKMLFFWGDSNHVDTIRNLMSFILGHSEWNHQYLDRKVHKKKVYNPKNSSEFVTITNVFNGHWNISDNFLGQRSLLDDKYRNHVRSYFIGNDTPDVFIMNSGLHDGGFHRNVSSFVGAVEYTVGFWKSVFRGLREEGRELPMSLYRTTVATAGNTSMGSMNPQKMEGFNSITVEKMIGEGFFDEFGFGLVDDFDMTFPWHYDYRLTDGLHYGRPPRNETWFDGKIGHKYFADLMLIHVLLNSICHDQPQQW</sequence>
<dbReference type="PANTHER" id="PTHR35124:SF1">
    <property type="entry name" value="CYTOCHROME P450 FAMILY PROTEIN"/>
    <property type="match status" value="1"/>
</dbReference>
<evidence type="ECO:0000313" key="2">
    <source>
        <dbReference type="EMBL" id="KMZ57456.1"/>
    </source>
</evidence>
<accession>A0A0K9NL06</accession>
<proteinExistence type="predicted"/>
<keyword evidence="3" id="KW-1185">Reference proteome</keyword>
<dbReference type="OMA" id="CEAPWCA"/>
<dbReference type="Proteomes" id="UP000036987">
    <property type="component" value="Unassembled WGS sequence"/>
</dbReference>
<feature type="transmembrane region" description="Helical" evidence="1">
    <location>
        <begin position="12"/>
        <end position="33"/>
    </location>
</feature>
<keyword evidence="1" id="KW-1133">Transmembrane helix</keyword>
<dbReference type="PANTHER" id="PTHR35124">
    <property type="entry name" value="CYTOCHROME P450 FAMILY PROTEIN"/>
    <property type="match status" value="1"/>
</dbReference>
<gene>
    <name evidence="2" type="ORF">ZOSMA_85G00180</name>
</gene>
<organism evidence="2 3">
    <name type="scientific">Zostera marina</name>
    <name type="common">Eelgrass</name>
    <dbReference type="NCBI Taxonomy" id="29655"/>
    <lineage>
        <taxon>Eukaryota</taxon>
        <taxon>Viridiplantae</taxon>
        <taxon>Streptophyta</taxon>
        <taxon>Embryophyta</taxon>
        <taxon>Tracheophyta</taxon>
        <taxon>Spermatophyta</taxon>
        <taxon>Magnoliopsida</taxon>
        <taxon>Liliopsida</taxon>
        <taxon>Zosteraceae</taxon>
        <taxon>Zostera</taxon>
    </lineage>
</organism>
<dbReference type="EMBL" id="LFYR01002060">
    <property type="protein sequence ID" value="KMZ57456.1"/>
    <property type="molecule type" value="Genomic_DNA"/>
</dbReference>
<dbReference type="AlphaFoldDB" id="A0A0K9NL06"/>
<evidence type="ECO:0000256" key="1">
    <source>
        <dbReference type="SAM" id="Phobius"/>
    </source>
</evidence>
<name>A0A0K9NL06_ZOSMR</name>
<comment type="caution">
    <text evidence="2">The sequence shown here is derived from an EMBL/GenBank/DDBJ whole genome shotgun (WGS) entry which is preliminary data.</text>
</comment>
<reference evidence="3" key="1">
    <citation type="journal article" date="2016" name="Nature">
        <title>The genome of the seagrass Zostera marina reveals angiosperm adaptation to the sea.</title>
        <authorList>
            <person name="Olsen J.L."/>
            <person name="Rouze P."/>
            <person name="Verhelst B."/>
            <person name="Lin Y.-C."/>
            <person name="Bayer T."/>
            <person name="Collen J."/>
            <person name="Dattolo E."/>
            <person name="De Paoli E."/>
            <person name="Dittami S."/>
            <person name="Maumus F."/>
            <person name="Michel G."/>
            <person name="Kersting A."/>
            <person name="Lauritano C."/>
            <person name="Lohaus R."/>
            <person name="Toepel M."/>
            <person name="Tonon T."/>
            <person name="Vanneste K."/>
            <person name="Amirebrahimi M."/>
            <person name="Brakel J."/>
            <person name="Bostroem C."/>
            <person name="Chovatia M."/>
            <person name="Grimwood J."/>
            <person name="Jenkins J.W."/>
            <person name="Jueterbock A."/>
            <person name="Mraz A."/>
            <person name="Stam W.T."/>
            <person name="Tice H."/>
            <person name="Bornberg-Bauer E."/>
            <person name="Green P.J."/>
            <person name="Pearson G.A."/>
            <person name="Procaccini G."/>
            <person name="Duarte C.M."/>
            <person name="Schmutz J."/>
            <person name="Reusch T.B.H."/>
            <person name="Van de Peer Y."/>
        </authorList>
    </citation>
    <scope>NUCLEOTIDE SEQUENCE [LARGE SCALE GENOMIC DNA]</scope>
    <source>
        <strain evidence="3">cv. Finnish</strain>
    </source>
</reference>